<dbReference type="OMA" id="GRTIACR"/>
<name>A0A2R6X687_MARPO</name>
<evidence type="ECO:0000313" key="1">
    <source>
        <dbReference type="EMBL" id="PTQ41606.1"/>
    </source>
</evidence>
<keyword evidence="2" id="KW-1185">Reference proteome</keyword>
<evidence type="ECO:0008006" key="3">
    <source>
        <dbReference type="Google" id="ProtNLM"/>
    </source>
</evidence>
<dbReference type="InterPro" id="IPR007263">
    <property type="entry name" value="DCC1-like"/>
</dbReference>
<dbReference type="EMBL" id="KZ772705">
    <property type="protein sequence ID" value="PTQ41606.1"/>
    <property type="molecule type" value="Genomic_DNA"/>
</dbReference>
<dbReference type="Proteomes" id="UP000244005">
    <property type="component" value="Unassembled WGS sequence"/>
</dbReference>
<dbReference type="PANTHER" id="PTHR33639:SF2">
    <property type="entry name" value="DUF393 DOMAIN-CONTAINING PROTEIN"/>
    <property type="match status" value="1"/>
</dbReference>
<evidence type="ECO:0000313" key="2">
    <source>
        <dbReference type="Proteomes" id="UP000244005"/>
    </source>
</evidence>
<protein>
    <recommendedName>
        <fullName evidence="3">Thiol-disulfide oxidoreductase DCC</fullName>
    </recommendedName>
</protein>
<dbReference type="OrthoDB" id="410458at2759"/>
<dbReference type="GO" id="GO:0015035">
    <property type="term" value="F:protein-disulfide reductase activity"/>
    <property type="evidence" value="ECO:0007669"/>
    <property type="project" value="InterPro"/>
</dbReference>
<dbReference type="AlphaFoldDB" id="A0A2R6X687"/>
<gene>
    <name evidence="1" type="ORF">MARPO_0033s0027</name>
</gene>
<dbReference type="Gramene" id="Mp1g16330.1">
    <property type="protein sequence ID" value="Mp1g16330.1.cds1"/>
    <property type="gene ID" value="Mp1g16330"/>
</dbReference>
<dbReference type="InterPro" id="IPR052927">
    <property type="entry name" value="DCC_oxidoreductase"/>
</dbReference>
<accession>A0A2R6X687</accession>
<sequence>MAMTVASVRGIPAMSSSKSVVIGPTASLVRGRDLSRLQMRNFQGHDFAVLKLPIRGSAVRGVRTSTGSSSSSSPLGDLKAKGDAYFATDTRPIILFDGVCNMCNGAVNFMLDNDAEGKVRFAALQSEAGRALLARSGRSPDDISSVVLVDQERAYIKSDAILNTLRYLQFPFPPVAMAASIVPLFLRDVVYDQVADNRYSVFGRTIACRLSDSRFEERFLSS</sequence>
<proteinExistence type="predicted"/>
<dbReference type="Pfam" id="PF04134">
    <property type="entry name" value="DCC1-like"/>
    <property type="match status" value="1"/>
</dbReference>
<organism evidence="1 2">
    <name type="scientific">Marchantia polymorpha</name>
    <name type="common">Common liverwort</name>
    <name type="synonym">Marchantia aquatica</name>
    <dbReference type="NCBI Taxonomy" id="3197"/>
    <lineage>
        <taxon>Eukaryota</taxon>
        <taxon>Viridiplantae</taxon>
        <taxon>Streptophyta</taxon>
        <taxon>Embryophyta</taxon>
        <taxon>Marchantiophyta</taxon>
        <taxon>Marchantiopsida</taxon>
        <taxon>Marchantiidae</taxon>
        <taxon>Marchantiales</taxon>
        <taxon>Marchantiaceae</taxon>
        <taxon>Marchantia</taxon>
    </lineage>
</organism>
<reference evidence="2" key="1">
    <citation type="journal article" date="2017" name="Cell">
        <title>Insights into land plant evolution garnered from the Marchantia polymorpha genome.</title>
        <authorList>
            <person name="Bowman J.L."/>
            <person name="Kohchi T."/>
            <person name="Yamato K.T."/>
            <person name="Jenkins J."/>
            <person name="Shu S."/>
            <person name="Ishizaki K."/>
            <person name="Yamaoka S."/>
            <person name="Nishihama R."/>
            <person name="Nakamura Y."/>
            <person name="Berger F."/>
            <person name="Adam C."/>
            <person name="Aki S.S."/>
            <person name="Althoff F."/>
            <person name="Araki T."/>
            <person name="Arteaga-Vazquez M.A."/>
            <person name="Balasubrmanian S."/>
            <person name="Barry K."/>
            <person name="Bauer D."/>
            <person name="Boehm C.R."/>
            <person name="Briginshaw L."/>
            <person name="Caballero-Perez J."/>
            <person name="Catarino B."/>
            <person name="Chen F."/>
            <person name="Chiyoda S."/>
            <person name="Chovatia M."/>
            <person name="Davies K.M."/>
            <person name="Delmans M."/>
            <person name="Demura T."/>
            <person name="Dierschke T."/>
            <person name="Dolan L."/>
            <person name="Dorantes-Acosta A.E."/>
            <person name="Eklund D.M."/>
            <person name="Florent S.N."/>
            <person name="Flores-Sandoval E."/>
            <person name="Fujiyama A."/>
            <person name="Fukuzawa H."/>
            <person name="Galik B."/>
            <person name="Grimanelli D."/>
            <person name="Grimwood J."/>
            <person name="Grossniklaus U."/>
            <person name="Hamada T."/>
            <person name="Haseloff J."/>
            <person name="Hetherington A.J."/>
            <person name="Higo A."/>
            <person name="Hirakawa Y."/>
            <person name="Hundley H.N."/>
            <person name="Ikeda Y."/>
            <person name="Inoue K."/>
            <person name="Inoue S.I."/>
            <person name="Ishida S."/>
            <person name="Jia Q."/>
            <person name="Kakita M."/>
            <person name="Kanazawa T."/>
            <person name="Kawai Y."/>
            <person name="Kawashima T."/>
            <person name="Kennedy M."/>
            <person name="Kinose K."/>
            <person name="Kinoshita T."/>
            <person name="Kohara Y."/>
            <person name="Koide E."/>
            <person name="Komatsu K."/>
            <person name="Kopischke S."/>
            <person name="Kubo M."/>
            <person name="Kyozuka J."/>
            <person name="Lagercrantz U."/>
            <person name="Lin S.S."/>
            <person name="Lindquist E."/>
            <person name="Lipzen A.M."/>
            <person name="Lu C.W."/>
            <person name="De Luna E."/>
            <person name="Martienssen R.A."/>
            <person name="Minamino N."/>
            <person name="Mizutani M."/>
            <person name="Mizutani M."/>
            <person name="Mochizuki N."/>
            <person name="Monte I."/>
            <person name="Mosher R."/>
            <person name="Nagasaki H."/>
            <person name="Nakagami H."/>
            <person name="Naramoto S."/>
            <person name="Nishitani K."/>
            <person name="Ohtani M."/>
            <person name="Okamoto T."/>
            <person name="Okumura M."/>
            <person name="Phillips J."/>
            <person name="Pollak B."/>
            <person name="Reinders A."/>
            <person name="Rovekamp M."/>
            <person name="Sano R."/>
            <person name="Sawa S."/>
            <person name="Schmid M.W."/>
            <person name="Shirakawa M."/>
            <person name="Solano R."/>
            <person name="Spunde A."/>
            <person name="Suetsugu N."/>
            <person name="Sugano S."/>
            <person name="Sugiyama A."/>
            <person name="Sun R."/>
            <person name="Suzuki Y."/>
            <person name="Takenaka M."/>
            <person name="Takezawa D."/>
            <person name="Tomogane H."/>
            <person name="Tsuzuki M."/>
            <person name="Ueda T."/>
            <person name="Umeda M."/>
            <person name="Ward J.M."/>
            <person name="Watanabe Y."/>
            <person name="Yazaki K."/>
            <person name="Yokoyama R."/>
            <person name="Yoshitake Y."/>
            <person name="Yotsui I."/>
            <person name="Zachgo S."/>
            <person name="Schmutz J."/>
        </authorList>
    </citation>
    <scope>NUCLEOTIDE SEQUENCE [LARGE SCALE GENOMIC DNA]</scope>
    <source>
        <strain evidence="2">Tak-1</strain>
    </source>
</reference>
<dbReference type="PANTHER" id="PTHR33639">
    <property type="entry name" value="THIOL-DISULFIDE OXIDOREDUCTASE DCC"/>
    <property type="match status" value="1"/>
</dbReference>